<accession>A0AAJ1U718</accession>
<evidence type="ECO:0000313" key="2">
    <source>
        <dbReference type="EMBL" id="MDQ2094220.1"/>
    </source>
</evidence>
<dbReference type="Gene3D" id="3.90.1200.10">
    <property type="match status" value="1"/>
</dbReference>
<dbReference type="InterPro" id="IPR002575">
    <property type="entry name" value="Aminoglycoside_PTrfase"/>
</dbReference>
<sequence length="319" mass="35882">MNVVNKSNIELFPEQALAALTRLEALLTNSPLKAEVDEALRLVPGKRAIFRGRLNDRDVVFRLPLDASNRDGAAKEWDEIARARHYMSASPYRVVEPLHFDPDTGLSIIEYIPGPTLMRQIRKVTPAEGVALQDRAAQWLHAYCVPSFKTRKSRGRWLEKAAQACEKQTHKPLRAPEAEILRLMTRLDDMLAETDSRAAIGHGDFHLGNLMTWDDSFIGIDTGGSGRLPIYKDMARAMTHAVRRGVLPSGQRRFGVDATWVDSFARAFALSGAETTLSLPYFLCFETLFRVEHPQMDDKRIALALDMEESLLADLRNIV</sequence>
<dbReference type="Pfam" id="PF01636">
    <property type="entry name" value="APH"/>
    <property type="match status" value="1"/>
</dbReference>
<dbReference type="Proteomes" id="UP001227162">
    <property type="component" value="Unassembled WGS sequence"/>
</dbReference>
<keyword evidence="3" id="KW-1185">Reference proteome</keyword>
<dbReference type="AlphaFoldDB" id="A0AAJ1U718"/>
<name>A0AAJ1U718_9RHOB</name>
<organism evidence="2 3">
    <name type="scientific">Rhodalgimonas zhirmunskyi</name>
    <dbReference type="NCBI Taxonomy" id="2964767"/>
    <lineage>
        <taxon>Bacteria</taxon>
        <taxon>Pseudomonadati</taxon>
        <taxon>Pseudomonadota</taxon>
        <taxon>Alphaproteobacteria</taxon>
        <taxon>Rhodobacterales</taxon>
        <taxon>Roseobacteraceae</taxon>
        <taxon>Rhodalgimonas</taxon>
    </lineage>
</organism>
<reference evidence="2" key="1">
    <citation type="submission" date="2022-07" db="EMBL/GenBank/DDBJ databases">
        <authorList>
            <person name="Otstavnykh N."/>
            <person name="Isaeva M."/>
            <person name="Bystritskaya E."/>
        </authorList>
    </citation>
    <scope>NUCLEOTIDE SEQUENCE</scope>
    <source>
        <strain evidence="2">10Alg 79</strain>
    </source>
</reference>
<dbReference type="RefSeq" id="WP_317625830.1">
    <property type="nucleotide sequence ID" value="NZ_JANFFA010000002.1"/>
</dbReference>
<comment type="caution">
    <text evidence="2">The sequence shown here is derived from an EMBL/GenBank/DDBJ whole genome shotgun (WGS) entry which is preliminary data.</text>
</comment>
<proteinExistence type="predicted"/>
<dbReference type="EMBL" id="JANFFA010000002">
    <property type="protein sequence ID" value="MDQ2094220.1"/>
    <property type="molecule type" value="Genomic_DNA"/>
</dbReference>
<protein>
    <submittedName>
        <fullName evidence="2">Aminoglycoside phosphotransferase family protein</fullName>
    </submittedName>
</protein>
<reference evidence="2" key="2">
    <citation type="submission" date="2023-04" db="EMBL/GenBank/DDBJ databases">
        <title>'Rhodoalgimonas zhirmunskyi' gen. nov., isolated from a red alga.</title>
        <authorList>
            <person name="Nedashkovskaya O.I."/>
            <person name="Otstavnykh N.Y."/>
            <person name="Bystritskaya E.P."/>
            <person name="Balabanova L.A."/>
            <person name="Isaeva M.P."/>
        </authorList>
    </citation>
    <scope>NUCLEOTIDE SEQUENCE</scope>
    <source>
        <strain evidence="2">10Alg 79</strain>
    </source>
</reference>
<evidence type="ECO:0000313" key="3">
    <source>
        <dbReference type="Proteomes" id="UP001227162"/>
    </source>
</evidence>
<gene>
    <name evidence="2" type="ORF">NOI20_08870</name>
</gene>
<feature type="domain" description="Aminoglycoside phosphotransferase" evidence="1">
    <location>
        <begin position="50"/>
        <end position="238"/>
    </location>
</feature>
<dbReference type="InterPro" id="IPR011009">
    <property type="entry name" value="Kinase-like_dom_sf"/>
</dbReference>
<dbReference type="SUPFAM" id="SSF56112">
    <property type="entry name" value="Protein kinase-like (PK-like)"/>
    <property type="match status" value="1"/>
</dbReference>
<evidence type="ECO:0000259" key="1">
    <source>
        <dbReference type="Pfam" id="PF01636"/>
    </source>
</evidence>